<evidence type="ECO:0000256" key="8">
    <source>
        <dbReference type="ARBA" id="ARBA00023134"/>
    </source>
</evidence>
<feature type="binding site" evidence="11">
    <location>
        <begin position="78"/>
        <end position="79"/>
    </location>
    <ligand>
        <name>GTP</name>
        <dbReference type="ChEBI" id="CHEBI:37565"/>
    </ligand>
</feature>
<keyword evidence="4 10" id="KW-0548">Nucleotidyltransferase</keyword>
<comment type="function">
    <text evidence="10">Adds a GMP to the 5'-end of tRNA(His) after transcription and RNase P cleavage.</text>
</comment>
<dbReference type="PIRSF" id="PIRSF028980">
    <property type="entry name" value="tRNAHis_guanylyltransferase"/>
    <property type="match status" value="1"/>
</dbReference>
<proteinExistence type="inferred from homology"/>
<evidence type="ECO:0000256" key="1">
    <source>
        <dbReference type="ARBA" id="ARBA00010113"/>
    </source>
</evidence>
<keyword evidence="6 10" id="KW-0547">Nucleotide-binding</keyword>
<keyword evidence="8 10" id="KW-0342">GTP-binding</keyword>
<evidence type="ECO:0000259" key="13">
    <source>
        <dbReference type="Pfam" id="PF04446"/>
    </source>
</evidence>
<dbReference type="InterPro" id="IPR007537">
    <property type="entry name" value="tRNAHis_GuaTrfase_Thg1"/>
</dbReference>
<dbReference type="EC" id="2.7.7.79" evidence="10"/>
<name>A0A7R9LCI6_9ACAR</name>
<evidence type="ECO:0000256" key="5">
    <source>
        <dbReference type="ARBA" id="ARBA00022723"/>
    </source>
</evidence>
<evidence type="ECO:0000256" key="4">
    <source>
        <dbReference type="ARBA" id="ARBA00022695"/>
    </source>
</evidence>
<keyword evidence="2 10" id="KW-0808">Transferase</keyword>
<gene>
    <name evidence="15" type="ORF">ONB1V03_LOCUS1821</name>
</gene>
<keyword evidence="16" id="KW-1185">Reference proteome</keyword>
<feature type="binding site" evidence="12">
    <location>
        <position position="31"/>
    </location>
    <ligand>
        <name>Mg(2+)</name>
        <dbReference type="ChEBI" id="CHEBI:18420"/>
        <label>1</label>
        <note>catalytic</note>
    </ligand>
</feature>
<dbReference type="PANTHER" id="PTHR12729">
    <property type="entry name" value="TRNA(HIS) GUANYLYLTRANSFERASE-RELATED"/>
    <property type="match status" value="1"/>
</dbReference>
<dbReference type="GO" id="GO:0005525">
    <property type="term" value="F:GTP binding"/>
    <property type="evidence" value="ECO:0007669"/>
    <property type="project" value="UniProtKB-UniRule"/>
</dbReference>
<dbReference type="InterPro" id="IPR024956">
    <property type="entry name" value="tRNAHis_GuaTrfase_cat"/>
</dbReference>
<feature type="binding site" evidence="12">
    <location>
        <position position="32"/>
    </location>
    <ligand>
        <name>Mg(2+)</name>
        <dbReference type="ChEBI" id="CHEBI:18420"/>
        <label>1</label>
        <note>catalytic</note>
    </ligand>
</feature>
<keyword evidence="5 10" id="KW-0479">Metal-binding</keyword>
<evidence type="ECO:0000313" key="15">
    <source>
        <dbReference type="EMBL" id="CAD7639164.1"/>
    </source>
</evidence>
<feature type="binding site" evidence="12">
    <location>
        <position position="31"/>
    </location>
    <ligand>
        <name>Mg(2+)</name>
        <dbReference type="ChEBI" id="CHEBI:18420"/>
        <label>2</label>
        <note>catalytic</note>
    </ligand>
</feature>
<dbReference type="Pfam" id="PF04446">
    <property type="entry name" value="Thg1"/>
    <property type="match status" value="1"/>
</dbReference>
<feature type="binding site" evidence="11">
    <location>
        <begin position="31"/>
        <end position="36"/>
    </location>
    <ligand>
        <name>GTP</name>
        <dbReference type="ChEBI" id="CHEBI:37565"/>
    </ligand>
</feature>
<evidence type="ECO:0000259" key="14">
    <source>
        <dbReference type="Pfam" id="PF14413"/>
    </source>
</evidence>
<dbReference type="AlphaFoldDB" id="A0A7R9LCI6"/>
<organism evidence="15">
    <name type="scientific">Oppiella nova</name>
    <dbReference type="NCBI Taxonomy" id="334625"/>
    <lineage>
        <taxon>Eukaryota</taxon>
        <taxon>Metazoa</taxon>
        <taxon>Ecdysozoa</taxon>
        <taxon>Arthropoda</taxon>
        <taxon>Chelicerata</taxon>
        <taxon>Arachnida</taxon>
        <taxon>Acari</taxon>
        <taxon>Acariformes</taxon>
        <taxon>Sarcoptiformes</taxon>
        <taxon>Oribatida</taxon>
        <taxon>Brachypylina</taxon>
        <taxon>Oppioidea</taxon>
        <taxon>Oppiidae</taxon>
        <taxon>Oppiella</taxon>
    </lineage>
</organism>
<dbReference type="GO" id="GO:0000287">
    <property type="term" value="F:magnesium ion binding"/>
    <property type="evidence" value="ECO:0007669"/>
    <property type="project" value="UniProtKB-UniRule"/>
</dbReference>
<feature type="domain" description="Thg1 C-terminal" evidence="14">
    <location>
        <begin position="238"/>
        <end position="326"/>
    </location>
</feature>
<comment type="similarity">
    <text evidence="1 10">Belongs to the tRNA(His) guanylyltransferase family.</text>
</comment>
<evidence type="ECO:0000256" key="9">
    <source>
        <dbReference type="ARBA" id="ARBA00047281"/>
    </source>
</evidence>
<evidence type="ECO:0000256" key="11">
    <source>
        <dbReference type="PIRSR" id="PIRSR028980-1"/>
    </source>
</evidence>
<feature type="binding site" evidence="12">
    <location>
        <position position="79"/>
    </location>
    <ligand>
        <name>Mg(2+)</name>
        <dbReference type="ChEBI" id="CHEBI:18420"/>
        <label>2</label>
        <note>catalytic</note>
    </ligand>
</feature>
<feature type="domain" description="Thg1 C-terminal" evidence="14">
    <location>
        <begin position="179"/>
        <end position="205"/>
    </location>
</feature>
<accession>A0A7R9LCI6</accession>
<dbReference type="OrthoDB" id="62560at2759"/>
<dbReference type="InterPro" id="IPR025845">
    <property type="entry name" value="Thg1_C_dom"/>
</dbReference>
<evidence type="ECO:0000256" key="12">
    <source>
        <dbReference type="PIRSR" id="PIRSR028980-2"/>
    </source>
</evidence>
<comment type="cofactor">
    <cofactor evidence="12">
        <name>Mg(2+)</name>
        <dbReference type="ChEBI" id="CHEBI:18420"/>
    </cofactor>
    <text evidence="12">Binds 2 magnesium ions per subunit.</text>
</comment>
<reference evidence="15" key="1">
    <citation type="submission" date="2020-11" db="EMBL/GenBank/DDBJ databases">
        <authorList>
            <person name="Tran Van P."/>
        </authorList>
    </citation>
    <scope>NUCLEOTIDE SEQUENCE</scope>
</reference>
<protein>
    <recommendedName>
        <fullName evidence="10">tRNA(His) guanylyltransferase</fullName>
        <ecNumber evidence="10">2.7.7.79</ecNumber>
    </recommendedName>
    <alternativeName>
        <fullName evidence="10">tRNA-histidine guanylyltransferase</fullName>
    </alternativeName>
</protein>
<dbReference type="GO" id="GO:0006400">
    <property type="term" value="P:tRNA modification"/>
    <property type="evidence" value="ECO:0007669"/>
    <property type="project" value="UniProtKB-UniRule"/>
</dbReference>
<dbReference type="InterPro" id="IPR038469">
    <property type="entry name" value="tRNAHis_GuaTrfase_Thg1_sf"/>
</dbReference>
<dbReference type="Pfam" id="PF14413">
    <property type="entry name" value="Thg1C"/>
    <property type="match status" value="2"/>
</dbReference>
<feature type="domain" description="tRNAHis guanylyltransferase catalytic" evidence="13">
    <location>
        <begin position="6"/>
        <end position="147"/>
    </location>
</feature>
<dbReference type="GO" id="GO:0008193">
    <property type="term" value="F:tRNA guanylyltransferase activity"/>
    <property type="evidence" value="ECO:0007669"/>
    <property type="project" value="UniProtKB-UniRule"/>
</dbReference>
<evidence type="ECO:0000256" key="6">
    <source>
        <dbReference type="ARBA" id="ARBA00022741"/>
    </source>
</evidence>
<comment type="catalytic activity">
    <reaction evidence="9 10">
        <text>a 5'-end ribonucleotide-tRNA(His) + GTP + ATP + H2O = a 5'-end phospho-guanosine-ribonucleotide-tRNA(His) + AMP + 2 diphosphate + H(+)</text>
        <dbReference type="Rhea" id="RHEA:54564"/>
        <dbReference type="Rhea" id="RHEA-COMP:14193"/>
        <dbReference type="Rhea" id="RHEA-COMP:14917"/>
        <dbReference type="ChEBI" id="CHEBI:15377"/>
        <dbReference type="ChEBI" id="CHEBI:15378"/>
        <dbReference type="ChEBI" id="CHEBI:30616"/>
        <dbReference type="ChEBI" id="CHEBI:33019"/>
        <dbReference type="ChEBI" id="CHEBI:37565"/>
        <dbReference type="ChEBI" id="CHEBI:138282"/>
        <dbReference type="ChEBI" id="CHEBI:141847"/>
        <dbReference type="ChEBI" id="CHEBI:456215"/>
        <dbReference type="EC" id="2.7.7.79"/>
    </reaction>
</comment>
<dbReference type="EMBL" id="OC915191">
    <property type="protein sequence ID" value="CAD7639164.1"/>
    <property type="molecule type" value="Genomic_DNA"/>
</dbReference>
<dbReference type="Proteomes" id="UP000728032">
    <property type="component" value="Unassembled WGS sequence"/>
</dbReference>
<keyword evidence="7 10" id="KW-0460">Magnesium</keyword>
<feature type="binding site" evidence="12">
    <location>
        <position position="79"/>
    </location>
    <ligand>
        <name>Mg(2+)</name>
        <dbReference type="ChEBI" id="CHEBI:18420"/>
        <label>1</label>
        <note>catalytic</note>
    </ligand>
</feature>
<evidence type="ECO:0000256" key="7">
    <source>
        <dbReference type="ARBA" id="ARBA00022842"/>
    </source>
</evidence>
<dbReference type="PANTHER" id="PTHR12729:SF6">
    <property type="entry name" value="TRNA(HIS) GUANYLYLTRANSFERASE-RELATED"/>
    <property type="match status" value="1"/>
</dbReference>
<dbReference type="Gene3D" id="3.30.70.3000">
    <property type="match status" value="2"/>
</dbReference>
<evidence type="ECO:0000256" key="10">
    <source>
        <dbReference type="PIRNR" id="PIRNR028980"/>
    </source>
</evidence>
<sequence>MSQSKYEYVRTYEESTDNVLLKDCYIVVRVDGHKFHKFSKCHDLFKPNDKRCLDLMNESAKHVMRAFFPNIVMAYGQSDEFSFIIRRVSDLYKRRQNKITSLIVSSFSSAFVFYWSQYFSNQPQNACHQSVPLQYPPAFDGRCILYPNSKVVMDYLRWLPLQYPPAFDGRCILYPNSKVVMDYLRWRQVDCHINNLYNTTFHALTGHYTKYVLNSTDNSYTFTPNWTQSAGADPPLPLTPREATERLSKTISSDKHEILFTEYGINYNNELQQFKKGSVIVLDISQQLMQSIVSKNKKKKKSLDVKGDEEDIDINSYLSVSYIDVIKEEFWSQNQSLLT</sequence>
<evidence type="ECO:0000256" key="3">
    <source>
        <dbReference type="ARBA" id="ARBA00022694"/>
    </source>
</evidence>
<keyword evidence="3 10" id="KW-0819">tRNA processing</keyword>
<dbReference type="EMBL" id="CAJPVJ010000366">
    <property type="protein sequence ID" value="CAG2162222.1"/>
    <property type="molecule type" value="Genomic_DNA"/>
</dbReference>
<evidence type="ECO:0000256" key="2">
    <source>
        <dbReference type="ARBA" id="ARBA00022679"/>
    </source>
</evidence>
<evidence type="ECO:0000313" key="16">
    <source>
        <dbReference type="Proteomes" id="UP000728032"/>
    </source>
</evidence>